<dbReference type="PANTHER" id="PTHR36305">
    <property type="entry name" value="PHOSPHATIDYLGLYCEROPHOSPHATASE A"/>
    <property type="match status" value="1"/>
</dbReference>
<keyword evidence="1" id="KW-0812">Transmembrane</keyword>
<dbReference type="SUPFAM" id="SSF101307">
    <property type="entry name" value="YutG-like"/>
    <property type="match status" value="1"/>
</dbReference>
<dbReference type="RefSeq" id="WP_197532604.1">
    <property type="nucleotide sequence ID" value="NZ_SJPP01000002.1"/>
</dbReference>
<protein>
    <submittedName>
        <fullName evidence="3">Phosphatidylglycerophosphatase A</fullName>
        <ecNumber evidence="3">3.1.3.27</ecNumber>
    </submittedName>
</protein>
<comment type="caution">
    <text evidence="3">The sequence shown here is derived from an EMBL/GenBank/DDBJ whole genome shotgun (WGS) entry which is preliminary data.</text>
</comment>
<keyword evidence="1" id="KW-0472">Membrane</keyword>
<dbReference type="Proteomes" id="UP000320735">
    <property type="component" value="Unassembled WGS sequence"/>
</dbReference>
<keyword evidence="3" id="KW-0378">Hydrolase</keyword>
<sequence length="158" mass="17027">MKPFWDNAVLLLGTGLGIGWIPVAPGTFGTLWGLPLVWGIQQFPWPIQCLAIVGLFMIGIPICGRSAKLMGTDDPGGVVFDEIAAMPIVFLVTPLTWATAVFGFLWFRVFDILKPPPASRLEKMHGGLGIMADDSMAGIYAAVALWATAKIWGLETLV</sequence>
<dbReference type="InterPro" id="IPR026037">
    <property type="entry name" value="PgpA"/>
</dbReference>
<evidence type="ECO:0000313" key="3">
    <source>
        <dbReference type="EMBL" id="TWU08721.1"/>
    </source>
</evidence>
<name>A0A5C6BB95_9PLAN</name>
<dbReference type="InterPro" id="IPR007686">
    <property type="entry name" value="YutG/PgpA"/>
</dbReference>
<gene>
    <name evidence="3" type="primary">pgpA</name>
    <name evidence="3" type="ORF">CA54_39580</name>
</gene>
<reference evidence="3 4" key="1">
    <citation type="submission" date="2019-02" db="EMBL/GenBank/DDBJ databases">
        <title>Deep-cultivation of Planctomycetes and their phenomic and genomic characterization uncovers novel biology.</title>
        <authorList>
            <person name="Wiegand S."/>
            <person name="Jogler M."/>
            <person name="Boedeker C."/>
            <person name="Pinto D."/>
            <person name="Vollmers J."/>
            <person name="Rivas-Marin E."/>
            <person name="Kohn T."/>
            <person name="Peeters S.H."/>
            <person name="Heuer A."/>
            <person name="Rast P."/>
            <person name="Oberbeckmann S."/>
            <person name="Bunk B."/>
            <person name="Jeske O."/>
            <person name="Meyerdierks A."/>
            <person name="Storesund J.E."/>
            <person name="Kallscheuer N."/>
            <person name="Luecker S."/>
            <person name="Lage O.M."/>
            <person name="Pohl T."/>
            <person name="Merkel B.J."/>
            <person name="Hornburger P."/>
            <person name="Mueller R.-W."/>
            <person name="Bruemmer F."/>
            <person name="Labrenz M."/>
            <person name="Spormann A.M."/>
            <person name="Op Den Camp H."/>
            <person name="Overmann J."/>
            <person name="Amann R."/>
            <person name="Jetten M.S.M."/>
            <person name="Mascher T."/>
            <person name="Medema M.H."/>
            <person name="Devos D.P."/>
            <person name="Kaster A.-K."/>
            <person name="Ovreas L."/>
            <person name="Rohde M."/>
            <person name="Galperin M.Y."/>
            <person name="Jogler C."/>
        </authorList>
    </citation>
    <scope>NUCLEOTIDE SEQUENCE [LARGE SCALE GENOMIC DNA]</scope>
    <source>
        <strain evidence="3 4">CA54</strain>
    </source>
</reference>
<evidence type="ECO:0000256" key="1">
    <source>
        <dbReference type="SAM" id="Phobius"/>
    </source>
</evidence>
<dbReference type="EMBL" id="SJPP01000002">
    <property type="protein sequence ID" value="TWU08721.1"/>
    <property type="molecule type" value="Genomic_DNA"/>
</dbReference>
<dbReference type="GO" id="GO:0006629">
    <property type="term" value="P:lipid metabolic process"/>
    <property type="evidence" value="ECO:0007669"/>
    <property type="project" value="InterPro"/>
</dbReference>
<feature type="transmembrane region" description="Helical" evidence="1">
    <location>
        <begin position="84"/>
        <end position="107"/>
    </location>
</feature>
<keyword evidence="4" id="KW-1185">Reference proteome</keyword>
<dbReference type="Pfam" id="PF04608">
    <property type="entry name" value="PgpA"/>
    <property type="match status" value="1"/>
</dbReference>
<dbReference type="PANTHER" id="PTHR36305:SF1">
    <property type="entry name" value="PHOSPHATIDYLGLYCEROPHOSPHATASE A"/>
    <property type="match status" value="1"/>
</dbReference>
<proteinExistence type="predicted"/>
<dbReference type="EC" id="3.1.3.27" evidence="3"/>
<feature type="transmembrane region" description="Helical" evidence="1">
    <location>
        <begin position="7"/>
        <end position="25"/>
    </location>
</feature>
<feature type="transmembrane region" description="Helical" evidence="1">
    <location>
        <begin position="45"/>
        <end position="63"/>
    </location>
</feature>
<feature type="domain" description="YutG/PgpA" evidence="2">
    <location>
        <begin position="12"/>
        <end position="147"/>
    </location>
</feature>
<dbReference type="InterPro" id="IPR036681">
    <property type="entry name" value="PgpA-like_sf"/>
</dbReference>
<dbReference type="AlphaFoldDB" id="A0A5C6BB95"/>
<accession>A0A5C6BB95</accession>
<dbReference type="PIRSF" id="PIRSF006162">
    <property type="entry name" value="PgpA"/>
    <property type="match status" value="1"/>
</dbReference>
<dbReference type="CDD" id="cd06971">
    <property type="entry name" value="PgpA"/>
    <property type="match status" value="1"/>
</dbReference>
<feature type="transmembrane region" description="Helical" evidence="1">
    <location>
        <begin position="127"/>
        <end position="147"/>
    </location>
</feature>
<organism evidence="3 4">
    <name type="scientific">Symmachiella macrocystis</name>
    <dbReference type="NCBI Taxonomy" id="2527985"/>
    <lineage>
        <taxon>Bacteria</taxon>
        <taxon>Pseudomonadati</taxon>
        <taxon>Planctomycetota</taxon>
        <taxon>Planctomycetia</taxon>
        <taxon>Planctomycetales</taxon>
        <taxon>Planctomycetaceae</taxon>
        <taxon>Symmachiella</taxon>
    </lineage>
</organism>
<evidence type="ECO:0000313" key="4">
    <source>
        <dbReference type="Proteomes" id="UP000320735"/>
    </source>
</evidence>
<dbReference type="GO" id="GO:0008962">
    <property type="term" value="F:phosphatidylglycerophosphatase activity"/>
    <property type="evidence" value="ECO:0007669"/>
    <property type="project" value="UniProtKB-EC"/>
</dbReference>
<evidence type="ECO:0000259" key="2">
    <source>
        <dbReference type="Pfam" id="PF04608"/>
    </source>
</evidence>
<keyword evidence="1" id="KW-1133">Transmembrane helix</keyword>